<keyword evidence="5" id="KW-0735">Signal-anchor</keyword>
<evidence type="ECO:0000313" key="9">
    <source>
        <dbReference type="Proteomes" id="UP000634004"/>
    </source>
</evidence>
<evidence type="ECO:0000256" key="2">
    <source>
        <dbReference type="ARBA" id="ARBA00022692"/>
    </source>
</evidence>
<comment type="similarity">
    <text evidence="5">Belongs to the TonB family.</text>
</comment>
<evidence type="ECO:0000256" key="6">
    <source>
        <dbReference type="SAM" id="SignalP"/>
    </source>
</evidence>
<evidence type="ECO:0000256" key="5">
    <source>
        <dbReference type="RuleBase" id="RU362123"/>
    </source>
</evidence>
<dbReference type="GO" id="GO:0055085">
    <property type="term" value="P:transmembrane transport"/>
    <property type="evidence" value="ECO:0007669"/>
    <property type="project" value="InterPro"/>
</dbReference>
<dbReference type="PROSITE" id="PS52015">
    <property type="entry name" value="TONB_CTD"/>
    <property type="match status" value="1"/>
</dbReference>
<feature type="domain" description="TonB C-terminal" evidence="7">
    <location>
        <begin position="48"/>
        <end position="141"/>
    </location>
</feature>
<dbReference type="GO" id="GO:0005886">
    <property type="term" value="C:plasma membrane"/>
    <property type="evidence" value="ECO:0007669"/>
    <property type="project" value="UniProtKB-SubCell"/>
</dbReference>
<dbReference type="InterPro" id="IPR003538">
    <property type="entry name" value="TonB"/>
</dbReference>
<proteinExistence type="inferred from homology"/>
<dbReference type="GO" id="GO:0015891">
    <property type="term" value="P:siderophore transport"/>
    <property type="evidence" value="ECO:0007669"/>
    <property type="project" value="InterPro"/>
</dbReference>
<dbReference type="GO" id="GO:0030288">
    <property type="term" value="C:outer membrane-bounded periplasmic space"/>
    <property type="evidence" value="ECO:0007669"/>
    <property type="project" value="InterPro"/>
</dbReference>
<keyword evidence="5" id="KW-0997">Cell inner membrane</keyword>
<protein>
    <recommendedName>
        <fullName evidence="5">Protein TonB</fullName>
    </recommendedName>
</protein>
<dbReference type="GO" id="GO:0015031">
    <property type="term" value="P:protein transport"/>
    <property type="evidence" value="ECO:0007669"/>
    <property type="project" value="UniProtKB-UniRule"/>
</dbReference>
<reference evidence="8" key="2">
    <citation type="submission" date="2020-09" db="EMBL/GenBank/DDBJ databases">
        <authorList>
            <person name="Sun Q."/>
            <person name="Kim S."/>
        </authorList>
    </citation>
    <scope>NUCLEOTIDE SEQUENCE</scope>
    <source>
        <strain evidence="8">KCTC 32513</strain>
    </source>
</reference>
<comment type="subcellular location">
    <subcellularLocation>
        <location evidence="5">Cell inner membrane</location>
        <topology evidence="5">Single-pass membrane protein</topology>
        <orientation evidence="5">Periplasmic side</orientation>
    </subcellularLocation>
    <subcellularLocation>
        <location evidence="1">Membrane</location>
        <topology evidence="1">Single-pass membrane protein</topology>
    </subcellularLocation>
</comment>
<evidence type="ECO:0000256" key="1">
    <source>
        <dbReference type="ARBA" id="ARBA00004167"/>
    </source>
</evidence>
<keyword evidence="3" id="KW-1133">Transmembrane helix</keyword>
<dbReference type="AlphaFoldDB" id="A0A8J3CQT0"/>
<organism evidence="8 9">
    <name type="scientific">Algimonas arctica</name>
    <dbReference type="NCBI Taxonomy" id="1479486"/>
    <lineage>
        <taxon>Bacteria</taxon>
        <taxon>Pseudomonadati</taxon>
        <taxon>Pseudomonadota</taxon>
        <taxon>Alphaproteobacteria</taxon>
        <taxon>Maricaulales</taxon>
        <taxon>Robiginitomaculaceae</taxon>
        <taxon>Algimonas</taxon>
    </lineage>
</organism>
<dbReference type="InterPro" id="IPR037682">
    <property type="entry name" value="TonB_C"/>
</dbReference>
<gene>
    <name evidence="8" type="ORF">GCM10009069_13660</name>
</gene>
<evidence type="ECO:0000259" key="7">
    <source>
        <dbReference type="PROSITE" id="PS52015"/>
    </source>
</evidence>
<dbReference type="SUPFAM" id="SSF74653">
    <property type="entry name" value="TolA/TonB C-terminal domain"/>
    <property type="match status" value="1"/>
</dbReference>
<dbReference type="Pfam" id="PF03544">
    <property type="entry name" value="TonB_C"/>
    <property type="match status" value="1"/>
</dbReference>
<sequence>MKAVALTVAAVSVSAMLSGCGSTQTFMPQSQYPPDPYVKGYAGPDDCIGGEALAAISLDMPEYPNRAFRTGRQGWVILRLDVGADGSVVEAEAQRALPVGLFEKSSEKAARAWRFQPPANGGLSDCRVLIRYRLGEVSLGG</sequence>
<keyword evidence="9" id="KW-1185">Reference proteome</keyword>
<keyword evidence="5" id="KW-0653">Protein transport</keyword>
<feature type="signal peptide" evidence="6">
    <location>
        <begin position="1"/>
        <end position="17"/>
    </location>
</feature>
<dbReference type="PRINTS" id="PR01374">
    <property type="entry name" value="TONBPROTEIN"/>
</dbReference>
<comment type="caution">
    <text evidence="8">The sequence shown here is derived from an EMBL/GenBank/DDBJ whole genome shotgun (WGS) entry which is preliminary data.</text>
</comment>
<evidence type="ECO:0000313" key="8">
    <source>
        <dbReference type="EMBL" id="GHA91722.1"/>
    </source>
</evidence>
<dbReference type="Proteomes" id="UP000634004">
    <property type="component" value="Unassembled WGS sequence"/>
</dbReference>
<keyword evidence="4" id="KW-0472">Membrane</keyword>
<dbReference type="Gene3D" id="3.30.2420.10">
    <property type="entry name" value="TonB"/>
    <property type="match status" value="1"/>
</dbReference>
<keyword evidence="5" id="KW-0813">Transport</keyword>
<keyword evidence="2" id="KW-0812">Transmembrane</keyword>
<evidence type="ECO:0000256" key="3">
    <source>
        <dbReference type="ARBA" id="ARBA00022989"/>
    </source>
</evidence>
<dbReference type="GO" id="GO:0031992">
    <property type="term" value="F:energy transducer activity"/>
    <property type="evidence" value="ECO:0007669"/>
    <property type="project" value="InterPro"/>
</dbReference>
<dbReference type="RefSeq" id="WP_189496758.1">
    <property type="nucleotide sequence ID" value="NZ_BMZH01000004.1"/>
</dbReference>
<evidence type="ECO:0000256" key="4">
    <source>
        <dbReference type="ARBA" id="ARBA00023136"/>
    </source>
</evidence>
<dbReference type="PROSITE" id="PS51257">
    <property type="entry name" value="PROKAR_LIPOPROTEIN"/>
    <property type="match status" value="1"/>
</dbReference>
<dbReference type="EMBL" id="BMZH01000004">
    <property type="protein sequence ID" value="GHA91722.1"/>
    <property type="molecule type" value="Genomic_DNA"/>
</dbReference>
<reference evidence="8" key="1">
    <citation type="journal article" date="2014" name="Int. J. Syst. Evol. Microbiol.">
        <title>Complete genome sequence of Corynebacterium casei LMG S-19264T (=DSM 44701T), isolated from a smear-ripened cheese.</title>
        <authorList>
            <consortium name="US DOE Joint Genome Institute (JGI-PGF)"/>
            <person name="Walter F."/>
            <person name="Albersmeier A."/>
            <person name="Kalinowski J."/>
            <person name="Ruckert C."/>
        </authorList>
    </citation>
    <scope>NUCLEOTIDE SEQUENCE</scope>
    <source>
        <strain evidence="8">KCTC 32513</strain>
    </source>
</reference>
<dbReference type="InterPro" id="IPR006260">
    <property type="entry name" value="TonB/TolA_C"/>
</dbReference>
<accession>A0A8J3CQT0</accession>
<dbReference type="NCBIfam" id="TIGR01352">
    <property type="entry name" value="tonB_Cterm"/>
    <property type="match status" value="1"/>
</dbReference>
<keyword evidence="5" id="KW-1003">Cell membrane</keyword>
<keyword evidence="6" id="KW-0732">Signal</keyword>
<feature type="chain" id="PRO_5035144500" description="Protein TonB" evidence="6">
    <location>
        <begin position="18"/>
        <end position="141"/>
    </location>
</feature>
<name>A0A8J3CQT0_9PROT</name>
<comment type="function">
    <text evidence="5">Interacts with outer membrane receptor proteins that carry out high-affinity binding and energy dependent uptake into the periplasmic space of specific substrates. It could act to transduce energy from the cytoplasmic membrane to specific energy-requiring processes in the outer membrane, resulting in the release into the periplasm of ligands bound by these outer membrane proteins.</text>
</comment>